<keyword evidence="3" id="KW-1185">Reference proteome</keyword>
<dbReference type="AlphaFoldDB" id="A0AAD9AXY9"/>
<organism evidence="2 3">
    <name type="scientific">Colletotrichum chrysophilum</name>
    <dbReference type="NCBI Taxonomy" id="1836956"/>
    <lineage>
        <taxon>Eukaryota</taxon>
        <taxon>Fungi</taxon>
        <taxon>Dikarya</taxon>
        <taxon>Ascomycota</taxon>
        <taxon>Pezizomycotina</taxon>
        <taxon>Sordariomycetes</taxon>
        <taxon>Hypocreomycetidae</taxon>
        <taxon>Glomerellales</taxon>
        <taxon>Glomerellaceae</taxon>
        <taxon>Colletotrichum</taxon>
        <taxon>Colletotrichum gloeosporioides species complex</taxon>
    </lineage>
</organism>
<evidence type="ECO:0000313" key="2">
    <source>
        <dbReference type="EMBL" id="KAK1856093.1"/>
    </source>
</evidence>
<feature type="region of interest" description="Disordered" evidence="1">
    <location>
        <begin position="145"/>
        <end position="172"/>
    </location>
</feature>
<dbReference type="EMBL" id="JAQOWY010000013">
    <property type="protein sequence ID" value="KAK1856093.1"/>
    <property type="molecule type" value="Genomic_DNA"/>
</dbReference>
<comment type="caution">
    <text evidence="2">The sequence shown here is derived from an EMBL/GenBank/DDBJ whole genome shotgun (WGS) entry which is preliminary data.</text>
</comment>
<sequence>MPHPLQCTTPPPTNRMRCSWEAFPRSQAKHPNHAQHPASQKTRYAQSLARVDSFGWPTTATAHPPQQVPPWNEPLPPNHPPCRSSATAALAPDLGRLFPPSLHQRSPPLRQSFKARKEPSPPAISIGGLKTSKRITRLGCQCPSQISQMASSEKSKEKRKPNPGIHSLFFTD</sequence>
<name>A0AAD9AXY9_9PEZI</name>
<feature type="compositionally biased region" description="Pro residues" evidence="1">
    <location>
        <begin position="66"/>
        <end position="80"/>
    </location>
</feature>
<protein>
    <submittedName>
        <fullName evidence="2">Uncharacterized protein</fullName>
    </submittedName>
</protein>
<proteinExistence type="predicted"/>
<evidence type="ECO:0000256" key="1">
    <source>
        <dbReference type="SAM" id="MobiDB-lite"/>
    </source>
</evidence>
<reference evidence="2" key="1">
    <citation type="submission" date="2023-01" db="EMBL/GenBank/DDBJ databases">
        <title>Colletotrichum chrysophilum M932 genome sequence.</title>
        <authorList>
            <person name="Baroncelli R."/>
        </authorList>
    </citation>
    <scope>NUCLEOTIDE SEQUENCE</scope>
    <source>
        <strain evidence="2">M932</strain>
    </source>
</reference>
<accession>A0AAD9AXY9</accession>
<dbReference type="Proteomes" id="UP001243330">
    <property type="component" value="Unassembled WGS sequence"/>
</dbReference>
<evidence type="ECO:0000313" key="3">
    <source>
        <dbReference type="Proteomes" id="UP001243330"/>
    </source>
</evidence>
<gene>
    <name evidence="2" type="ORF">CCHR01_01307</name>
</gene>
<feature type="region of interest" description="Disordered" evidence="1">
    <location>
        <begin position="23"/>
        <end position="130"/>
    </location>
</feature>